<comment type="similarity">
    <text evidence="2 11">Belongs to the glycosyl hydrolase 38 family.</text>
</comment>
<dbReference type="Gene3D" id="3.20.110.10">
    <property type="entry name" value="Glycoside hydrolase 38, N terminal domain"/>
    <property type="match status" value="1"/>
</dbReference>
<dbReference type="InterPro" id="IPR011013">
    <property type="entry name" value="Gal_mutarotase_sf_dom"/>
</dbReference>
<dbReference type="InterPro" id="IPR011682">
    <property type="entry name" value="Glyco_hydro_38_C"/>
</dbReference>
<evidence type="ECO:0000256" key="10">
    <source>
        <dbReference type="ARBA" id="ARBA00060030"/>
    </source>
</evidence>
<feature type="signal peptide" evidence="11">
    <location>
        <begin position="1"/>
        <end position="25"/>
    </location>
</feature>
<evidence type="ECO:0000256" key="3">
    <source>
        <dbReference type="ARBA" id="ARBA00012752"/>
    </source>
</evidence>
<dbReference type="FunFam" id="2.60.40.1360:FF:000001">
    <property type="entry name" value="Alpha-mannosidase"/>
    <property type="match status" value="1"/>
</dbReference>
<dbReference type="InterPro" id="IPR013780">
    <property type="entry name" value="Glyco_hydro_b"/>
</dbReference>
<comment type="catalytic activity">
    <reaction evidence="1">
        <text>Hydrolysis of terminal, non-reducing alpha-D-mannose residues in alpha-D-mannosides.</text>
        <dbReference type="EC" id="3.2.1.24"/>
    </reaction>
</comment>
<dbReference type="Gene3D" id="1.20.1270.50">
    <property type="entry name" value="Glycoside hydrolase family 38, central domain"/>
    <property type="match status" value="2"/>
</dbReference>
<dbReference type="InterPro" id="IPR011330">
    <property type="entry name" value="Glyco_hydro/deAcase_b/a-brl"/>
</dbReference>
<keyword evidence="9 11" id="KW-0326">Glycosidase</keyword>
<dbReference type="InterPro" id="IPR037094">
    <property type="entry name" value="Glyco_hydro_38_cen_sf"/>
</dbReference>
<dbReference type="CDD" id="cd10810">
    <property type="entry name" value="GH38N_AMII_LAM_like"/>
    <property type="match status" value="1"/>
</dbReference>
<dbReference type="InterPro" id="IPR015341">
    <property type="entry name" value="Glyco_hydro_38_cen"/>
</dbReference>
<comment type="caution">
    <text evidence="13">The sequence shown here is derived from an EMBL/GenBank/DDBJ whole genome shotgun (WGS) entry which is preliminary data.</text>
</comment>
<organism evidence="13 14">
    <name type="scientific">Eucalyptus globulus</name>
    <name type="common">Tasmanian blue gum</name>
    <dbReference type="NCBI Taxonomy" id="34317"/>
    <lineage>
        <taxon>Eukaryota</taxon>
        <taxon>Viridiplantae</taxon>
        <taxon>Streptophyta</taxon>
        <taxon>Embryophyta</taxon>
        <taxon>Tracheophyta</taxon>
        <taxon>Spermatophyta</taxon>
        <taxon>Magnoliopsida</taxon>
        <taxon>eudicotyledons</taxon>
        <taxon>Gunneridae</taxon>
        <taxon>Pentapetalae</taxon>
        <taxon>rosids</taxon>
        <taxon>malvids</taxon>
        <taxon>Myrtales</taxon>
        <taxon>Myrtaceae</taxon>
        <taxon>Myrtoideae</taxon>
        <taxon>Eucalypteae</taxon>
        <taxon>Eucalyptus</taxon>
    </lineage>
</organism>
<evidence type="ECO:0000256" key="11">
    <source>
        <dbReference type="RuleBase" id="RU361199"/>
    </source>
</evidence>
<gene>
    <name evidence="13" type="ORF">ACJRO7_005381</name>
</gene>
<evidence type="ECO:0000256" key="2">
    <source>
        <dbReference type="ARBA" id="ARBA00009792"/>
    </source>
</evidence>
<dbReference type="Gene3D" id="2.60.40.1360">
    <property type="match status" value="1"/>
</dbReference>
<dbReference type="SUPFAM" id="SSF74650">
    <property type="entry name" value="Galactose mutarotase-like"/>
    <property type="match status" value="1"/>
</dbReference>
<evidence type="ECO:0000256" key="8">
    <source>
        <dbReference type="ARBA" id="ARBA00023180"/>
    </source>
</evidence>
<evidence type="ECO:0000256" key="1">
    <source>
        <dbReference type="ARBA" id="ARBA00000365"/>
    </source>
</evidence>
<dbReference type="SUPFAM" id="SSF88688">
    <property type="entry name" value="Families 57/38 glycoside transferase middle domain"/>
    <property type="match status" value="1"/>
</dbReference>
<dbReference type="Pfam" id="PF07748">
    <property type="entry name" value="Glyco_hydro_38C"/>
    <property type="match status" value="1"/>
</dbReference>
<dbReference type="FunFam" id="1.20.1270.50:FF:000003">
    <property type="entry name" value="Alpha-mannosidase"/>
    <property type="match status" value="1"/>
</dbReference>
<dbReference type="SUPFAM" id="SSF88713">
    <property type="entry name" value="Glycoside hydrolase/deacetylase"/>
    <property type="match status" value="1"/>
</dbReference>
<reference evidence="13 14" key="1">
    <citation type="submission" date="2024-11" db="EMBL/GenBank/DDBJ databases">
        <title>Chromosome-level genome assembly of Eucalyptus globulus Labill. provides insights into its genome evolution.</title>
        <authorList>
            <person name="Li X."/>
        </authorList>
    </citation>
    <scope>NUCLEOTIDE SEQUENCE [LARGE SCALE GENOMIC DNA]</scope>
    <source>
        <strain evidence="13">CL2024</strain>
        <tissue evidence="13">Fresh tender leaves</tissue>
    </source>
</reference>
<evidence type="ECO:0000313" key="14">
    <source>
        <dbReference type="Proteomes" id="UP001634007"/>
    </source>
</evidence>
<name>A0ABD3IZI2_EUCGL</name>
<keyword evidence="11" id="KW-0732">Signal</keyword>
<keyword evidence="8" id="KW-0325">Glycoprotein</keyword>
<dbReference type="Proteomes" id="UP001634007">
    <property type="component" value="Unassembled WGS sequence"/>
</dbReference>
<evidence type="ECO:0000256" key="7">
    <source>
        <dbReference type="ARBA" id="ARBA00023157"/>
    </source>
</evidence>
<accession>A0ABD3IZI2</accession>
<evidence type="ECO:0000256" key="5">
    <source>
        <dbReference type="ARBA" id="ARBA00022801"/>
    </source>
</evidence>
<dbReference type="InterPro" id="IPR050843">
    <property type="entry name" value="Glycosyl_Hydrlase_38"/>
</dbReference>
<evidence type="ECO:0000259" key="12">
    <source>
        <dbReference type="SMART" id="SM00872"/>
    </source>
</evidence>
<keyword evidence="4 11" id="KW-0479">Metal-binding</keyword>
<evidence type="ECO:0000256" key="4">
    <source>
        <dbReference type="ARBA" id="ARBA00022723"/>
    </source>
</evidence>
<dbReference type="Pfam" id="PF01074">
    <property type="entry name" value="Glyco_hydro_38N"/>
    <property type="match status" value="1"/>
</dbReference>
<dbReference type="Gene3D" id="2.60.40.1180">
    <property type="entry name" value="Golgi alpha-mannosidase II"/>
    <property type="match status" value="1"/>
</dbReference>
<dbReference type="InterPro" id="IPR028995">
    <property type="entry name" value="Glyco_hydro_57/38_cen_sf"/>
</dbReference>
<keyword evidence="14" id="KW-1185">Reference proteome</keyword>
<evidence type="ECO:0000256" key="9">
    <source>
        <dbReference type="ARBA" id="ARBA00023295"/>
    </source>
</evidence>
<dbReference type="PANTHER" id="PTHR11607:SF61">
    <property type="entry name" value="ALPHA-MANNOSIDASE"/>
    <property type="match status" value="1"/>
</dbReference>
<evidence type="ECO:0000313" key="13">
    <source>
        <dbReference type="EMBL" id="KAL3720557.1"/>
    </source>
</evidence>
<feature type="chain" id="PRO_5044527966" description="Alpha-mannosidase" evidence="11">
    <location>
        <begin position="26"/>
        <end position="1022"/>
    </location>
</feature>
<dbReference type="PANTHER" id="PTHR11607">
    <property type="entry name" value="ALPHA-MANNOSIDASE"/>
    <property type="match status" value="1"/>
</dbReference>
<dbReference type="EC" id="3.2.1.-" evidence="11"/>
<proteinExistence type="inferred from homology"/>
<dbReference type="Pfam" id="PF09261">
    <property type="entry name" value="Alpha-mann_mid"/>
    <property type="match status" value="1"/>
</dbReference>
<dbReference type="EMBL" id="JBJKBG010000010">
    <property type="protein sequence ID" value="KAL3720557.1"/>
    <property type="molecule type" value="Genomic_DNA"/>
</dbReference>
<comment type="function">
    <text evidence="10">Liberates mannose from p-nitrophenyl-alpha-D-mannoside in vitro.</text>
</comment>
<dbReference type="FunFam" id="1.20.1270.50:FF:000002">
    <property type="entry name" value="Alpha-mannosidase"/>
    <property type="match status" value="1"/>
</dbReference>
<keyword evidence="7" id="KW-1015">Disulfide bond</keyword>
<dbReference type="InterPro" id="IPR048534">
    <property type="entry name" value="Man2a1-like_dom"/>
</dbReference>
<keyword evidence="6 11" id="KW-0862">Zinc</keyword>
<dbReference type="SMART" id="SM00872">
    <property type="entry name" value="Alpha-mann_mid"/>
    <property type="match status" value="1"/>
</dbReference>
<evidence type="ECO:0000256" key="6">
    <source>
        <dbReference type="ARBA" id="ARBA00022833"/>
    </source>
</evidence>
<dbReference type="GO" id="GO:0004559">
    <property type="term" value="F:alpha-mannosidase activity"/>
    <property type="evidence" value="ECO:0007669"/>
    <property type="project" value="UniProtKB-EC"/>
</dbReference>
<dbReference type="Pfam" id="PF21260">
    <property type="entry name" value="Laman-like_dom"/>
    <property type="match status" value="1"/>
</dbReference>
<keyword evidence="5 11" id="KW-0378">Hydrolase</keyword>
<dbReference type="FunFam" id="3.20.110.10:FF:000001">
    <property type="entry name" value="Alpha-mannosidase"/>
    <property type="match status" value="1"/>
</dbReference>
<feature type="domain" description="Glycoside hydrolase family 38 central" evidence="12">
    <location>
        <begin position="370"/>
        <end position="444"/>
    </location>
</feature>
<protein>
    <recommendedName>
        <fullName evidence="3 11">Alpha-mannosidase</fullName>
        <ecNumber evidence="11">3.2.1.-</ecNumber>
    </recommendedName>
</protein>
<comment type="cofactor">
    <cofactor evidence="11">
        <name>Zn(2+)</name>
        <dbReference type="ChEBI" id="CHEBI:29105"/>
    </cofactor>
    <text evidence="11">Binds 1 zinc ion per subunit.</text>
</comment>
<sequence>MGTLVASCFVIVILEVAWLYGGVDGAYVKYITVAGVVEGKLNVHLVPHSHDDVGWLKTIDQYYVGSNNSIQGACVENVLDSVIKALARDPNRKFVFAEMAFFQRWWLEQGPETQEQVRKLVNAGQFEFINGGWCMHDEATNHYIDMIDQTTLGHGLIKSQFNKVPRVGWQIDPFGHSTVQAYLLGAEIGFDSMHFARIDYQDRANRKNDKSLEVIWRGSKTFGSSCEIFAIAFPVHYSPPEGFNFEVSNDFEPVQDNNLLYDYNVEKRVNDFIGAAMTQANVTRTNHIMWTMGDDFVYQYAESWFKQMDKFIHYVNKEKLPALLFAFMIDGRVNALYSTPSIYMDAKNAANVSWPLKTDDYLPYADRKDAYWTGFFTSRPALKGYVRMLSGYYLAAHQLEFLVRRRSSGPSIYRLGDALGLVQHHDALTGTAKQHTTNDYEKRLAIGASEAEAVVDDALSCLVSKKPGGQCSLPVLNFSQCPLLNISFCPATEEDIPDGKSLVVPAYNSLGWNRTDILRIPVTQLIDLDNVTINLRNFYVKAYLGLSPQQIPKYWLVFQVSLPPLGWNTYFISKAATEGESKTSFLSTLGDPQNDTIEVGPGDLKMLFSSTSGQLVRMFNSKTGVDVPVQQSSLYYSSSIGGTDDSPASNLYVFRPNGAHPTIVSRKVPLKVVRGPLVDEVHRQFSSWIYQVTRLHKDKEHADVEFTIGPIPTDDGVGKEVITQMTANMATEKTFYTDSNGRDFIKRVRDYRSDWSLTVTQPVAGNYYPINLGIFTTDNKTEFSVLVDRAVGGASIKDGQIELMLHSRGVGEALDEMVCIANNSTCKGLMIRGHHYISINKQGTGARWQRTTKMEDWTASHVTIAITMNLSYSLPQNVALITLQELDDGSAPLRLAHLYEPGEDAEYSTLAKVDLKKMFARRTIKELKEMSLSANQEKSEMKRMTWKVEGEATAEPTTLRGGPVNVLDLVVELSPMGILLPCPYSRHCPLCLILCNQLTFKVSFKHFFFHKDVYPVPQIGTI</sequence>
<dbReference type="GO" id="GO:0046872">
    <property type="term" value="F:metal ion binding"/>
    <property type="evidence" value="ECO:0007669"/>
    <property type="project" value="UniProtKB-KW"/>
</dbReference>
<dbReference type="AlphaFoldDB" id="A0ABD3IZI2"/>
<dbReference type="FunFam" id="2.60.40.1180:FF:000015">
    <property type="entry name" value="Alpha-mannosidase"/>
    <property type="match status" value="1"/>
</dbReference>
<dbReference type="Gene3D" id="2.70.98.30">
    <property type="entry name" value="Golgi alpha-mannosidase II, domain 4"/>
    <property type="match status" value="1"/>
</dbReference>
<dbReference type="InterPro" id="IPR027291">
    <property type="entry name" value="Glyco_hydro_38_N_sf"/>
</dbReference>
<dbReference type="InterPro" id="IPR000602">
    <property type="entry name" value="Glyco_hydro_38_N"/>
</dbReference>